<dbReference type="EMBL" id="FQXG01000018">
    <property type="protein sequence ID" value="SHI28784.1"/>
    <property type="molecule type" value="Genomic_DNA"/>
</dbReference>
<organism evidence="2 3">
    <name type="scientific">Ferrimonas marina</name>
    <dbReference type="NCBI Taxonomy" id="299255"/>
    <lineage>
        <taxon>Bacteria</taxon>
        <taxon>Pseudomonadati</taxon>
        <taxon>Pseudomonadota</taxon>
        <taxon>Gammaproteobacteria</taxon>
        <taxon>Alteromonadales</taxon>
        <taxon>Ferrimonadaceae</taxon>
        <taxon>Ferrimonas</taxon>
    </lineage>
</organism>
<evidence type="ECO:0000256" key="1">
    <source>
        <dbReference type="ARBA" id="ARBA00023172"/>
    </source>
</evidence>
<evidence type="ECO:0000313" key="2">
    <source>
        <dbReference type="EMBL" id="SHI28784.1"/>
    </source>
</evidence>
<proteinExistence type="predicted"/>
<dbReference type="GO" id="GO:0015074">
    <property type="term" value="P:DNA integration"/>
    <property type="evidence" value="ECO:0007669"/>
    <property type="project" value="InterPro"/>
</dbReference>
<sequence length="653" mass="73711">MTATLYSFALGLSEHPFTAVERVPVATTHADGTPCSYVYDITWDYHGMLAASTGTNLELHFEHIDPARRPGIQRALHAITCDKPLSIKELAVKRYTLQIIADSLGGTDWAQLDVELHYDRFKKALKAQNRSTGVVRYIQSVLRDLCNAGLIEHYIAGSEKFVKECASTTKRRQQHIALPETMASKLFASAIAIVERYHPYRHAISAGYDALYSELDERRARGKDTSKMAQWARSNLDHGVPFDDFYLGTGALCAGEIQVACWLVLLGFSGVRDKEGKSMNQGSYDDSRSYQNKVVPVLHGRISKSEQAGKPKPESWVTHPIVKLALELADDMSEFARKRYRAVLQAQPQTPRRDSMMNDLSSAFLVLDLSRQHKNVIMSGLNRKLPAFAEKYGVRATAEDVAEFDAMNPTRKGQLAVGALLPKLSNHDFRRTYAVFLCRNRLGNLMTLRSQYKHDNTAMTDWYQNGASLAAILDLRLDEDLRKTVEQANLDIHENVLFEIFNEDENLGGFEGRRIKAERDAHQAKYPGQIYMSREEIRTMLRNNTIAVVEHPTGLCFNPDCDRICASEKSTVTCKKEVVPTRLVRENYLPRHQRWVSKFRALNTGRYYMKSILADILTDIKAIEKTLAEHKIPFEPLTDEIVAPGIADVGEVV</sequence>
<evidence type="ECO:0000313" key="3">
    <source>
        <dbReference type="Proteomes" id="UP000184268"/>
    </source>
</evidence>
<dbReference type="Gene3D" id="1.10.443.10">
    <property type="entry name" value="Intergrase catalytic core"/>
    <property type="match status" value="1"/>
</dbReference>
<dbReference type="STRING" id="299255.SAMN02745129_0605"/>
<dbReference type="GO" id="GO:0006310">
    <property type="term" value="P:DNA recombination"/>
    <property type="evidence" value="ECO:0007669"/>
    <property type="project" value="UniProtKB-KW"/>
</dbReference>
<gene>
    <name evidence="2" type="ORF">SAMN02745129_0605</name>
</gene>
<name>A0A1M5ZWZ7_9GAMM</name>
<dbReference type="GO" id="GO:0003677">
    <property type="term" value="F:DNA binding"/>
    <property type="evidence" value="ECO:0007669"/>
    <property type="project" value="InterPro"/>
</dbReference>
<dbReference type="RefSeq" id="WP_067666187.1">
    <property type="nucleotide sequence ID" value="NZ_FQXG01000018.1"/>
</dbReference>
<dbReference type="InterPro" id="IPR013762">
    <property type="entry name" value="Integrase-like_cat_sf"/>
</dbReference>
<dbReference type="InterPro" id="IPR011010">
    <property type="entry name" value="DNA_brk_join_enz"/>
</dbReference>
<reference evidence="2 3" key="1">
    <citation type="submission" date="2016-11" db="EMBL/GenBank/DDBJ databases">
        <authorList>
            <person name="Jaros S."/>
            <person name="Januszkiewicz K."/>
            <person name="Wedrychowicz H."/>
        </authorList>
    </citation>
    <scope>NUCLEOTIDE SEQUENCE [LARGE SCALE GENOMIC DNA]</scope>
    <source>
        <strain evidence="2 3">DSM 16917</strain>
    </source>
</reference>
<dbReference type="SUPFAM" id="SSF56349">
    <property type="entry name" value="DNA breaking-rejoining enzymes"/>
    <property type="match status" value="1"/>
</dbReference>
<keyword evidence="1" id="KW-0233">DNA recombination</keyword>
<dbReference type="OrthoDB" id="8768428at2"/>
<dbReference type="AlphaFoldDB" id="A0A1M5ZWZ7"/>
<keyword evidence="3" id="KW-1185">Reference proteome</keyword>
<protein>
    <recommendedName>
        <fullName evidence="4">Integrase</fullName>
    </recommendedName>
</protein>
<evidence type="ECO:0008006" key="4">
    <source>
        <dbReference type="Google" id="ProtNLM"/>
    </source>
</evidence>
<accession>A0A1M5ZWZ7</accession>
<dbReference type="Proteomes" id="UP000184268">
    <property type="component" value="Unassembled WGS sequence"/>
</dbReference>